<evidence type="ECO:0000256" key="4">
    <source>
        <dbReference type="ARBA" id="ARBA00022692"/>
    </source>
</evidence>
<comment type="subcellular location">
    <subcellularLocation>
        <location evidence="1 9">Cell membrane</location>
        <topology evidence="1 9">Single-pass membrane protein</topology>
    </subcellularLocation>
</comment>
<dbReference type="InterPro" id="IPR003369">
    <property type="entry name" value="TatA/B/E"/>
</dbReference>
<name>A0A8I0ETZ9_9ACTN</name>
<keyword evidence="3 9" id="KW-1003">Cell membrane</keyword>
<protein>
    <recommendedName>
        <fullName evidence="9">Sec-independent protein translocase protein TatA</fullName>
    </recommendedName>
</protein>
<evidence type="ECO:0000256" key="9">
    <source>
        <dbReference type="HAMAP-Rule" id="MF_00236"/>
    </source>
</evidence>
<accession>A0A8I0ETZ9</accession>
<feature type="compositionally biased region" description="Basic and acidic residues" evidence="10">
    <location>
        <begin position="75"/>
        <end position="84"/>
    </location>
</feature>
<keyword evidence="5 9" id="KW-0653">Protein transport</keyword>
<proteinExistence type="inferred from homology"/>
<evidence type="ECO:0000256" key="1">
    <source>
        <dbReference type="ARBA" id="ARBA00004162"/>
    </source>
</evidence>
<dbReference type="HAMAP" id="MF_00236">
    <property type="entry name" value="TatA_E"/>
    <property type="match status" value="1"/>
</dbReference>
<evidence type="ECO:0000256" key="8">
    <source>
        <dbReference type="ARBA" id="ARBA00023136"/>
    </source>
</evidence>
<keyword evidence="7 9" id="KW-0811">Translocation</keyword>
<feature type="transmembrane region" description="Helical" evidence="9">
    <location>
        <begin position="12"/>
        <end position="31"/>
    </location>
</feature>
<dbReference type="PANTHER" id="PTHR42982:SF1">
    <property type="entry name" value="SEC-INDEPENDENT PROTEIN TRANSLOCASE PROTEIN TATA"/>
    <property type="match status" value="1"/>
</dbReference>
<reference evidence="11" key="1">
    <citation type="submission" date="2020-09" db="EMBL/GenBank/DDBJ databases">
        <title>Novel species in genus Aeromicrobium.</title>
        <authorList>
            <person name="Zhang G."/>
        </authorList>
    </citation>
    <scope>NUCLEOTIDE SEQUENCE</scope>
    <source>
        <strain evidence="11">Zg-636</strain>
    </source>
</reference>
<dbReference type="Proteomes" id="UP000620591">
    <property type="component" value="Unassembled WGS sequence"/>
</dbReference>
<dbReference type="InterPro" id="IPR006312">
    <property type="entry name" value="TatA/E"/>
</dbReference>
<gene>
    <name evidence="9 11" type="primary">tatA</name>
    <name evidence="11" type="ORF">IBG24_01670</name>
</gene>
<evidence type="ECO:0000256" key="10">
    <source>
        <dbReference type="SAM" id="MobiDB-lite"/>
    </source>
</evidence>
<dbReference type="GO" id="GO:0033281">
    <property type="term" value="C:TAT protein transport complex"/>
    <property type="evidence" value="ECO:0007669"/>
    <property type="project" value="UniProtKB-UniRule"/>
</dbReference>
<evidence type="ECO:0000256" key="7">
    <source>
        <dbReference type="ARBA" id="ARBA00023010"/>
    </source>
</evidence>
<dbReference type="AlphaFoldDB" id="A0A8I0ETZ9"/>
<comment type="subunit">
    <text evidence="9">The Tat system comprises two distinct complexes: a TatABC complex, containing multiple copies of TatA, TatB and TatC subunits, and a separate TatA complex, containing only TatA subunits. Substrates initially bind to the TatABC complex, which probably triggers association of the separate TatA complex to form the active translocon.</text>
</comment>
<organism evidence="11 12">
    <name type="scientific">Aeromicrobium senzhongii</name>
    <dbReference type="NCBI Taxonomy" id="2663859"/>
    <lineage>
        <taxon>Bacteria</taxon>
        <taxon>Bacillati</taxon>
        <taxon>Actinomycetota</taxon>
        <taxon>Actinomycetes</taxon>
        <taxon>Propionibacteriales</taxon>
        <taxon>Nocardioidaceae</taxon>
        <taxon>Aeromicrobium</taxon>
    </lineage>
</organism>
<sequence>MEQVPSKEFPMLNGIGATEILIILGIVLLLFGGRKLPELARGSGRALRIFKSEIRESEHEEKKADPTARAIDPAAVERRDDQTP</sequence>
<keyword evidence="4 9" id="KW-0812">Transmembrane</keyword>
<dbReference type="NCBIfam" id="TIGR01411">
    <property type="entry name" value="tatAE"/>
    <property type="match status" value="1"/>
</dbReference>
<feature type="region of interest" description="Disordered" evidence="10">
    <location>
        <begin position="55"/>
        <end position="84"/>
    </location>
</feature>
<evidence type="ECO:0000256" key="3">
    <source>
        <dbReference type="ARBA" id="ARBA00022475"/>
    </source>
</evidence>
<dbReference type="EMBL" id="JACTVM010000001">
    <property type="protein sequence ID" value="MBC9225020.1"/>
    <property type="molecule type" value="Genomic_DNA"/>
</dbReference>
<comment type="function">
    <text evidence="9">Part of the twin-arginine translocation (Tat) system that transports large folded proteins containing a characteristic twin-arginine motif in their signal peptide across membranes. TatA could form the protein-conducting channel of the Tat system.</text>
</comment>
<comment type="caution">
    <text evidence="11">The sequence shown here is derived from an EMBL/GenBank/DDBJ whole genome shotgun (WGS) entry which is preliminary data.</text>
</comment>
<dbReference type="GO" id="GO:0043953">
    <property type="term" value="P:protein transport by the Tat complex"/>
    <property type="evidence" value="ECO:0007669"/>
    <property type="project" value="UniProtKB-UniRule"/>
</dbReference>
<keyword evidence="6 9" id="KW-1133">Transmembrane helix</keyword>
<evidence type="ECO:0000313" key="11">
    <source>
        <dbReference type="EMBL" id="MBC9225020.1"/>
    </source>
</evidence>
<dbReference type="PANTHER" id="PTHR42982">
    <property type="entry name" value="SEC-INDEPENDENT PROTEIN TRANSLOCASE PROTEIN TATA"/>
    <property type="match status" value="1"/>
</dbReference>
<keyword evidence="2 9" id="KW-0813">Transport</keyword>
<evidence type="ECO:0000256" key="2">
    <source>
        <dbReference type="ARBA" id="ARBA00022448"/>
    </source>
</evidence>
<dbReference type="Gene3D" id="1.20.5.3310">
    <property type="match status" value="1"/>
</dbReference>
<comment type="similarity">
    <text evidence="9">Belongs to the TatA/E family.</text>
</comment>
<evidence type="ECO:0000313" key="12">
    <source>
        <dbReference type="Proteomes" id="UP000620591"/>
    </source>
</evidence>
<dbReference type="Pfam" id="PF02416">
    <property type="entry name" value="TatA_B_E"/>
    <property type="match status" value="1"/>
</dbReference>
<evidence type="ECO:0000256" key="6">
    <source>
        <dbReference type="ARBA" id="ARBA00022989"/>
    </source>
</evidence>
<keyword evidence="8 9" id="KW-0472">Membrane</keyword>
<evidence type="ECO:0000256" key="5">
    <source>
        <dbReference type="ARBA" id="ARBA00022927"/>
    </source>
</evidence>
<dbReference type="GO" id="GO:0008320">
    <property type="term" value="F:protein transmembrane transporter activity"/>
    <property type="evidence" value="ECO:0007669"/>
    <property type="project" value="UniProtKB-UniRule"/>
</dbReference>
<feature type="compositionally biased region" description="Basic and acidic residues" evidence="10">
    <location>
        <begin position="55"/>
        <end position="66"/>
    </location>
</feature>